<reference evidence="4" key="1">
    <citation type="submission" date="2021-01" db="EMBL/GenBank/DDBJ databases">
        <title>Whole genome shotgun sequence of Virgisporangium ochraceum NBRC 16418.</title>
        <authorList>
            <person name="Komaki H."/>
            <person name="Tamura T."/>
        </authorList>
    </citation>
    <scope>NUCLEOTIDE SEQUENCE</scope>
    <source>
        <strain evidence="4">NBRC 16418</strain>
    </source>
</reference>
<accession>A0A8J3ZUE0</accession>
<dbReference type="SUPFAM" id="SSF46894">
    <property type="entry name" value="C-terminal effector domain of the bipartite response regulators"/>
    <property type="match status" value="1"/>
</dbReference>
<evidence type="ECO:0000256" key="1">
    <source>
        <dbReference type="ARBA" id="ARBA00023125"/>
    </source>
</evidence>
<dbReference type="AlphaFoldDB" id="A0A8J3ZUE0"/>
<sequence length="469" mass="52149">MMRLTELNFPNPVETRTDLFDRERELAMIQENLRSPIRRPVLIKGERVMGKTSLMNIVIEWASEDGQFVVLQLPRVTSRDAFIEEILDGIAAEAGTSLHRLGYRNDQGRLRVSTVTEFVNVATRLSDAFTGRHVLLCVEELDSMLINCQDEAADQIMGFILHLVQSALPIKFLSTLTRVPARILHSDPSPFISGARIAELLAWTIAESREYVDKLLQGFVALDDDAYEQLYAAGGGHPYLTKAVLHALVDITLGLAEPGRANAESIEAAVSAAATSPEVEHTLANIVTAHFSEEEVQILRVAAGSGEIRPAVQDHTSGAVHDLVTRGYLKADATGRYVHSFGLLAEWIRIRHWAGSPPVQPPTSTIPPMIVDERRGRIFIGTEELRLTAQEYSFLSCLADQIGSVVDRYTISTAVWPKQVVDGVREGRIDALVSRLRVKLGREISENYLETRTGRGYYLNPNHVRREPE</sequence>
<dbReference type="InterPro" id="IPR001867">
    <property type="entry name" value="OmpR/PhoB-type_DNA-bd"/>
</dbReference>
<dbReference type="PROSITE" id="PS51755">
    <property type="entry name" value="OMPR_PHOB"/>
    <property type="match status" value="1"/>
</dbReference>
<evidence type="ECO:0000259" key="3">
    <source>
        <dbReference type="PROSITE" id="PS51755"/>
    </source>
</evidence>
<feature type="DNA-binding region" description="OmpR/PhoB-type" evidence="2">
    <location>
        <begin position="361"/>
        <end position="461"/>
    </location>
</feature>
<evidence type="ECO:0000256" key="2">
    <source>
        <dbReference type="PROSITE-ProRule" id="PRU01091"/>
    </source>
</evidence>
<dbReference type="SUPFAM" id="SSF52540">
    <property type="entry name" value="P-loop containing nucleoside triphosphate hydrolases"/>
    <property type="match status" value="1"/>
</dbReference>
<dbReference type="PANTHER" id="PTHR34301">
    <property type="entry name" value="DNA-BINDING PROTEIN-RELATED"/>
    <property type="match status" value="1"/>
</dbReference>
<organism evidence="4 5">
    <name type="scientific">Virgisporangium ochraceum</name>
    <dbReference type="NCBI Taxonomy" id="65505"/>
    <lineage>
        <taxon>Bacteria</taxon>
        <taxon>Bacillati</taxon>
        <taxon>Actinomycetota</taxon>
        <taxon>Actinomycetes</taxon>
        <taxon>Micromonosporales</taxon>
        <taxon>Micromonosporaceae</taxon>
        <taxon>Virgisporangium</taxon>
    </lineage>
</organism>
<dbReference type="Gene3D" id="3.40.50.300">
    <property type="entry name" value="P-loop containing nucleotide triphosphate hydrolases"/>
    <property type="match status" value="1"/>
</dbReference>
<dbReference type="InterPro" id="IPR027417">
    <property type="entry name" value="P-loop_NTPase"/>
</dbReference>
<keyword evidence="5" id="KW-1185">Reference proteome</keyword>
<dbReference type="RefSeq" id="WP_203930537.1">
    <property type="nucleotide sequence ID" value="NZ_BOPH01000082.1"/>
</dbReference>
<dbReference type="Gene3D" id="1.10.10.10">
    <property type="entry name" value="Winged helix-like DNA-binding domain superfamily/Winged helix DNA-binding domain"/>
    <property type="match status" value="1"/>
</dbReference>
<keyword evidence="1 2" id="KW-0238">DNA-binding</keyword>
<dbReference type="GO" id="GO:0003677">
    <property type="term" value="F:DNA binding"/>
    <property type="evidence" value="ECO:0007669"/>
    <property type="project" value="UniProtKB-UniRule"/>
</dbReference>
<dbReference type="InterPro" id="IPR016032">
    <property type="entry name" value="Sig_transdc_resp-reg_C-effctor"/>
</dbReference>
<dbReference type="PANTHER" id="PTHR34301:SF8">
    <property type="entry name" value="ATPASE DOMAIN-CONTAINING PROTEIN"/>
    <property type="match status" value="1"/>
</dbReference>
<comment type="caution">
    <text evidence="4">The sequence shown here is derived from an EMBL/GenBank/DDBJ whole genome shotgun (WGS) entry which is preliminary data.</text>
</comment>
<dbReference type="GO" id="GO:0006355">
    <property type="term" value="P:regulation of DNA-templated transcription"/>
    <property type="evidence" value="ECO:0007669"/>
    <property type="project" value="InterPro"/>
</dbReference>
<name>A0A8J3ZUE0_9ACTN</name>
<dbReference type="Proteomes" id="UP000635606">
    <property type="component" value="Unassembled WGS sequence"/>
</dbReference>
<dbReference type="GO" id="GO:0000160">
    <property type="term" value="P:phosphorelay signal transduction system"/>
    <property type="evidence" value="ECO:0007669"/>
    <property type="project" value="InterPro"/>
</dbReference>
<protein>
    <recommendedName>
        <fullName evidence="3">OmpR/PhoB-type domain-containing protein</fullName>
    </recommendedName>
</protein>
<gene>
    <name evidence="4" type="ORF">Voc01_055560</name>
</gene>
<dbReference type="InterPro" id="IPR036388">
    <property type="entry name" value="WH-like_DNA-bd_sf"/>
</dbReference>
<dbReference type="SMART" id="SM00862">
    <property type="entry name" value="Trans_reg_C"/>
    <property type="match status" value="1"/>
</dbReference>
<evidence type="ECO:0000313" key="4">
    <source>
        <dbReference type="EMBL" id="GIJ70639.1"/>
    </source>
</evidence>
<dbReference type="Pfam" id="PF00486">
    <property type="entry name" value="Trans_reg_C"/>
    <property type="match status" value="1"/>
</dbReference>
<dbReference type="EMBL" id="BOPH01000082">
    <property type="protein sequence ID" value="GIJ70639.1"/>
    <property type="molecule type" value="Genomic_DNA"/>
</dbReference>
<proteinExistence type="predicted"/>
<evidence type="ECO:0000313" key="5">
    <source>
        <dbReference type="Proteomes" id="UP000635606"/>
    </source>
</evidence>
<dbReference type="CDD" id="cd00383">
    <property type="entry name" value="trans_reg_C"/>
    <property type="match status" value="1"/>
</dbReference>
<feature type="domain" description="OmpR/PhoB-type" evidence="3">
    <location>
        <begin position="361"/>
        <end position="461"/>
    </location>
</feature>